<keyword evidence="7" id="KW-1185">Reference proteome</keyword>
<dbReference type="PROSITE" id="PS50887">
    <property type="entry name" value="GGDEF"/>
    <property type="match status" value="1"/>
</dbReference>
<dbReference type="Gene3D" id="3.20.20.450">
    <property type="entry name" value="EAL domain"/>
    <property type="match status" value="1"/>
</dbReference>
<dbReference type="SUPFAM" id="SSF54631">
    <property type="entry name" value="CBS-domain pair"/>
    <property type="match status" value="1"/>
</dbReference>
<accession>A0A841TU48</accession>
<dbReference type="Proteomes" id="UP000553776">
    <property type="component" value="Unassembled WGS sequence"/>
</dbReference>
<dbReference type="SMART" id="SM00052">
    <property type="entry name" value="EAL"/>
    <property type="match status" value="1"/>
</dbReference>
<protein>
    <submittedName>
        <fullName evidence="6">GGDEF domain-containing protein</fullName>
    </submittedName>
</protein>
<dbReference type="PROSITE" id="PS50883">
    <property type="entry name" value="EAL"/>
    <property type="match status" value="1"/>
</dbReference>
<dbReference type="InterPro" id="IPR046342">
    <property type="entry name" value="CBS_dom_sf"/>
</dbReference>
<dbReference type="InterPro" id="IPR000644">
    <property type="entry name" value="CBS_dom"/>
</dbReference>
<sequence length="853" mass="93241">MRKERHGPWLNGDWMDGEWLKRIAERLANGSVCLLVASWSGGAAPANRGDGGEANDLGGQAFGGSIAGRSIAGGSLDGEGSRGGFGRTEALRMRRLFRSIALRFSVDSDCEVYWKQSGTELILLACARDVQWRGSEDDLLGRLAYLLRDMIAAAMAGKAAKRLGGQTAIRCGAAEVERFDRERPNREEADSEERRRADGSRTENALLAAWQTAWRRSLAPSSELRCRPSRSIPSEGSLDFEVRYSPIVSLLDGTLFGYEAVPYRVSTGERWPADEMFAEAEAGGRLYECDRRFRETAIRGLPIRRGEAKLFLPVPAGIIYDARLYPGTTLRRIEAAGLRPEHVVLRFALRPEGEELDERALRAALRHYRVQGFRISLSGLSVDRNSLRRMLELHPDYAEIDVSWMERDLDGSGGSSGIGGSGGSGRPSGEASPAAGTLTRHPGRTVDETLLGALAALARKEQVVLLATGIDRESQLGPLVSGGIGYGRGSWIGPEEAKPSATAPSVRERIRFEVNKRYRKEAGSLSELTMPVETFGRDTPVSEIARHFESHREAHGFVIAEEGRPVGLLMKEKLHQMLSGQFGLPLYWNRPVGKIMDTQPMTVDEATPIDLVSQMAMSREPDKLYDAVVVTRDGVVRGIASIRALLEWVTHARMADAQWANPLTGLPGNEPIRRELTRRIGDGKPFAVLYADVDHFKWFNDRFGFHRGDEVIRFTAETLLACARAQGQEDGFVGHIGGDDFIVVSACDGSIELASAILEQFEKGISGYVGKDAGPVLDRDGLPADADGLSLSLSLLLCEQTGGWTPDLLAERAALLKKRAKRQRGNALVWESLSWSPAGGTMSTITVGTESTS</sequence>
<feature type="compositionally biased region" description="Gly residues" evidence="2">
    <location>
        <begin position="411"/>
        <end position="426"/>
    </location>
</feature>
<dbReference type="InterPro" id="IPR043128">
    <property type="entry name" value="Rev_trsase/Diguanyl_cyclase"/>
</dbReference>
<dbReference type="Gene3D" id="3.10.580.10">
    <property type="entry name" value="CBS-domain"/>
    <property type="match status" value="1"/>
</dbReference>
<dbReference type="NCBIfam" id="TIGR00254">
    <property type="entry name" value="GGDEF"/>
    <property type="match status" value="1"/>
</dbReference>
<evidence type="ECO:0000259" key="4">
    <source>
        <dbReference type="PROSITE" id="PS50887"/>
    </source>
</evidence>
<dbReference type="InterPro" id="IPR035919">
    <property type="entry name" value="EAL_sf"/>
</dbReference>
<dbReference type="PANTHER" id="PTHR33121">
    <property type="entry name" value="CYCLIC DI-GMP PHOSPHODIESTERASE PDEF"/>
    <property type="match status" value="1"/>
</dbReference>
<name>A0A841TU48_9BACL</name>
<dbReference type="InterPro" id="IPR000160">
    <property type="entry name" value="GGDEF_dom"/>
</dbReference>
<evidence type="ECO:0000313" key="6">
    <source>
        <dbReference type="EMBL" id="MBB6691209.1"/>
    </source>
</evidence>
<dbReference type="AlphaFoldDB" id="A0A841TU48"/>
<dbReference type="RefSeq" id="WP_185135210.1">
    <property type="nucleotide sequence ID" value="NZ_JACJVR010000024.1"/>
</dbReference>
<dbReference type="EMBL" id="JACJVR010000024">
    <property type="protein sequence ID" value="MBB6691209.1"/>
    <property type="molecule type" value="Genomic_DNA"/>
</dbReference>
<proteinExistence type="predicted"/>
<dbReference type="SUPFAM" id="SSF141868">
    <property type="entry name" value="EAL domain-like"/>
    <property type="match status" value="1"/>
</dbReference>
<dbReference type="Pfam" id="PF00563">
    <property type="entry name" value="EAL"/>
    <property type="match status" value="1"/>
</dbReference>
<feature type="domain" description="GGDEF" evidence="4">
    <location>
        <begin position="684"/>
        <end position="833"/>
    </location>
</feature>
<keyword evidence="1" id="KW-0129">CBS domain</keyword>
<gene>
    <name evidence="6" type="ORF">H7B90_07360</name>
</gene>
<feature type="compositionally biased region" description="Low complexity" evidence="2">
    <location>
        <begin position="427"/>
        <end position="436"/>
    </location>
</feature>
<dbReference type="GO" id="GO:0071111">
    <property type="term" value="F:cyclic-guanylate-specific phosphodiesterase activity"/>
    <property type="evidence" value="ECO:0007669"/>
    <property type="project" value="InterPro"/>
</dbReference>
<evidence type="ECO:0000313" key="7">
    <source>
        <dbReference type="Proteomes" id="UP000553776"/>
    </source>
</evidence>
<dbReference type="SUPFAM" id="SSF55073">
    <property type="entry name" value="Nucleotide cyclase"/>
    <property type="match status" value="1"/>
</dbReference>
<dbReference type="PANTHER" id="PTHR33121:SF76">
    <property type="entry name" value="SIGNALING PROTEIN"/>
    <property type="match status" value="1"/>
</dbReference>
<dbReference type="Gene3D" id="3.30.70.270">
    <property type="match status" value="1"/>
</dbReference>
<dbReference type="Pfam" id="PF00571">
    <property type="entry name" value="CBS"/>
    <property type="match status" value="2"/>
</dbReference>
<dbReference type="SMART" id="SM00267">
    <property type="entry name" value="GGDEF"/>
    <property type="match status" value="1"/>
</dbReference>
<dbReference type="InterPro" id="IPR001633">
    <property type="entry name" value="EAL_dom"/>
</dbReference>
<dbReference type="InterPro" id="IPR029787">
    <property type="entry name" value="Nucleotide_cyclase"/>
</dbReference>
<feature type="domain" description="EAL" evidence="3">
    <location>
        <begin position="221"/>
        <end position="509"/>
    </location>
</feature>
<organism evidence="6 7">
    <name type="scientific">Cohnella xylanilytica</name>
    <dbReference type="NCBI Taxonomy" id="557555"/>
    <lineage>
        <taxon>Bacteria</taxon>
        <taxon>Bacillati</taxon>
        <taxon>Bacillota</taxon>
        <taxon>Bacilli</taxon>
        <taxon>Bacillales</taxon>
        <taxon>Paenibacillaceae</taxon>
        <taxon>Cohnella</taxon>
    </lineage>
</organism>
<comment type="caution">
    <text evidence="6">The sequence shown here is derived from an EMBL/GenBank/DDBJ whole genome shotgun (WGS) entry which is preliminary data.</text>
</comment>
<evidence type="ECO:0000256" key="1">
    <source>
        <dbReference type="PROSITE-ProRule" id="PRU00703"/>
    </source>
</evidence>
<evidence type="ECO:0000259" key="5">
    <source>
        <dbReference type="PROSITE" id="PS51371"/>
    </source>
</evidence>
<feature type="region of interest" description="Disordered" evidence="2">
    <location>
        <begin position="411"/>
        <end position="443"/>
    </location>
</feature>
<reference evidence="6 7" key="1">
    <citation type="submission" date="2020-08" db="EMBL/GenBank/DDBJ databases">
        <title>Cohnella phylogeny.</title>
        <authorList>
            <person name="Dunlap C."/>
        </authorList>
    </citation>
    <scope>NUCLEOTIDE SEQUENCE [LARGE SCALE GENOMIC DNA]</scope>
    <source>
        <strain evidence="6 7">DSM 25239</strain>
    </source>
</reference>
<dbReference type="InterPro" id="IPR050706">
    <property type="entry name" value="Cyclic-di-GMP_PDE-like"/>
</dbReference>
<dbReference type="CDD" id="cd01949">
    <property type="entry name" value="GGDEF"/>
    <property type="match status" value="1"/>
</dbReference>
<dbReference type="PROSITE" id="PS51371">
    <property type="entry name" value="CBS"/>
    <property type="match status" value="1"/>
</dbReference>
<feature type="domain" description="CBS" evidence="5">
    <location>
        <begin position="528"/>
        <end position="586"/>
    </location>
</feature>
<feature type="region of interest" description="Disordered" evidence="2">
    <location>
        <begin position="180"/>
        <end position="200"/>
    </location>
</feature>
<dbReference type="Pfam" id="PF00990">
    <property type="entry name" value="GGDEF"/>
    <property type="match status" value="1"/>
</dbReference>
<evidence type="ECO:0000259" key="3">
    <source>
        <dbReference type="PROSITE" id="PS50883"/>
    </source>
</evidence>
<evidence type="ECO:0000256" key="2">
    <source>
        <dbReference type="SAM" id="MobiDB-lite"/>
    </source>
</evidence>